<evidence type="ECO:0000256" key="4">
    <source>
        <dbReference type="ARBA" id="ARBA00029447"/>
    </source>
</evidence>
<feature type="compositionally biased region" description="Basic and acidic residues" evidence="6">
    <location>
        <begin position="347"/>
        <end position="372"/>
    </location>
</feature>
<feature type="domain" description="HAMP" evidence="9">
    <location>
        <begin position="290"/>
        <end position="343"/>
    </location>
</feature>
<evidence type="ECO:0000313" key="10">
    <source>
        <dbReference type="EMBL" id="GIE53903.1"/>
    </source>
</evidence>
<evidence type="ECO:0000256" key="6">
    <source>
        <dbReference type="SAM" id="MobiDB-lite"/>
    </source>
</evidence>
<keyword evidence="2 7" id="KW-1133">Transmembrane helix</keyword>
<feature type="transmembrane region" description="Helical" evidence="7">
    <location>
        <begin position="269"/>
        <end position="287"/>
    </location>
</feature>
<evidence type="ECO:0000259" key="8">
    <source>
        <dbReference type="PROSITE" id="PS50111"/>
    </source>
</evidence>
<protein>
    <recommendedName>
        <fullName evidence="12">Methyl-accepting chemotaxis protein</fullName>
    </recommendedName>
</protein>
<feature type="domain" description="Methyl-accepting transducer" evidence="8">
    <location>
        <begin position="385"/>
        <end position="564"/>
    </location>
</feature>
<evidence type="ECO:0000313" key="11">
    <source>
        <dbReference type="Proteomes" id="UP000647172"/>
    </source>
</evidence>
<dbReference type="PROSITE" id="PS51257">
    <property type="entry name" value="PROKAR_LIPOPROTEIN"/>
    <property type="match status" value="1"/>
</dbReference>
<dbReference type="SMART" id="SM00304">
    <property type="entry name" value="HAMP"/>
    <property type="match status" value="1"/>
</dbReference>
<keyword evidence="1 7" id="KW-0812">Transmembrane</keyword>
<dbReference type="Gene3D" id="1.10.287.950">
    <property type="entry name" value="Methyl-accepting chemotaxis protein"/>
    <property type="match status" value="1"/>
</dbReference>
<reference evidence="10" key="1">
    <citation type="submission" date="2021-01" db="EMBL/GenBank/DDBJ databases">
        <title>Whole genome shotgun sequence of Actinoplanes nipponensis NBRC 14063.</title>
        <authorList>
            <person name="Komaki H."/>
            <person name="Tamura T."/>
        </authorList>
    </citation>
    <scope>NUCLEOTIDE SEQUENCE</scope>
    <source>
        <strain evidence="10">NBRC 14063</strain>
    </source>
</reference>
<evidence type="ECO:0000259" key="9">
    <source>
        <dbReference type="PROSITE" id="PS50885"/>
    </source>
</evidence>
<gene>
    <name evidence="10" type="ORF">Ani05nite_74370</name>
</gene>
<proteinExistence type="inferred from homology"/>
<dbReference type="InterPro" id="IPR004089">
    <property type="entry name" value="MCPsignal_dom"/>
</dbReference>
<evidence type="ECO:0000256" key="1">
    <source>
        <dbReference type="ARBA" id="ARBA00022692"/>
    </source>
</evidence>
<dbReference type="AlphaFoldDB" id="A0A919JQG1"/>
<dbReference type="PANTHER" id="PTHR32089:SF112">
    <property type="entry name" value="LYSOZYME-LIKE PROTEIN-RELATED"/>
    <property type="match status" value="1"/>
</dbReference>
<keyword evidence="7" id="KW-0472">Membrane</keyword>
<dbReference type="PANTHER" id="PTHR32089">
    <property type="entry name" value="METHYL-ACCEPTING CHEMOTAXIS PROTEIN MCPB"/>
    <property type="match status" value="1"/>
</dbReference>
<dbReference type="SMART" id="SM00283">
    <property type="entry name" value="MA"/>
    <property type="match status" value="1"/>
</dbReference>
<keyword evidence="3 5" id="KW-0807">Transducer</keyword>
<sequence>MVRRFGPVLAALVGCGAGFLVLQQVTTRAFDGLEARQVAQDADRIRIGLDGQARLLTAFGATNAVWDDTYQDIRDADRAAFGDDFPPDATHAASDLDGLLGVSRDGRLVVGGYTSDAPGFGTPAPQLTDPALLSRLYDPAGRPGAARCGIVSADAMYLFCGTATYPSSGEGTSSGGLVLLRRLTPDRLAALGTDVNLPTRLVAQPRAGGVSQPSVSSLLGPLTVRTKVLGGDSIALDAAIGTVDGATLVLESVQRRPIHAAATGTARTLFVLIAVATLLLVLLLTVSTRRAVRRRVRPLRQTTERIVASGDHDLRIGATGDDDIAGLGRAIDAMLDTISSRDRALRAGQHERQRELQETHERQSAAERETQEQARQLVAETSALVARQLADVSARAGTVGDAAAQIDDRVRDARAAASHLLTNNDQASRAVGTLHESLQKVDEVARFIGGIARQTNLLALNATIEAARAGVAGRGFAVVANEVKTLAATTAESTDTITATLAELNAHVTAVVEIMTTMSATITDIDHTTAGAETMTTAQAATVAGLTAEVSAAIDRLAGLAARR</sequence>
<keyword evidence="11" id="KW-1185">Reference proteome</keyword>
<dbReference type="InterPro" id="IPR003660">
    <property type="entry name" value="HAMP_dom"/>
</dbReference>
<evidence type="ECO:0000256" key="5">
    <source>
        <dbReference type="PROSITE-ProRule" id="PRU00284"/>
    </source>
</evidence>
<accession>A0A919JQG1</accession>
<dbReference type="Proteomes" id="UP000647172">
    <property type="component" value="Unassembled WGS sequence"/>
</dbReference>
<feature type="region of interest" description="Disordered" evidence="6">
    <location>
        <begin position="347"/>
        <end position="374"/>
    </location>
</feature>
<dbReference type="Pfam" id="PF00672">
    <property type="entry name" value="HAMP"/>
    <property type="match status" value="1"/>
</dbReference>
<dbReference type="SUPFAM" id="SSF58104">
    <property type="entry name" value="Methyl-accepting chemotaxis protein (MCP) signaling domain"/>
    <property type="match status" value="1"/>
</dbReference>
<evidence type="ECO:0000256" key="7">
    <source>
        <dbReference type="SAM" id="Phobius"/>
    </source>
</evidence>
<dbReference type="PROSITE" id="PS50885">
    <property type="entry name" value="HAMP"/>
    <property type="match status" value="1"/>
</dbReference>
<dbReference type="Pfam" id="PF00015">
    <property type="entry name" value="MCPsignal"/>
    <property type="match status" value="1"/>
</dbReference>
<dbReference type="GO" id="GO:0016020">
    <property type="term" value="C:membrane"/>
    <property type="evidence" value="ECO:0007669"/>
    <property type="project" value="InterPro"/>
</dbReference>
<evidence type="ECO:0008006" key="12">
    <source>
        <dbReference type="Google" id="ProtNLM"/>
    </source>
</evidence>
<name>A0A919JQG1_9ACTN</name>
<comment type="similarity">
    <text evidence="4">Belongs to the methyl-accepting chemotaxis (MCP) protein family.</text>
</comment>
<dbReference type="InterPro" id="IPR007892">
    <property type="entry name" value="CHASE4"/>
</dbReference>
<dbReference type="GO" id="GO:0007165">
    <property type="term" value="P:signal transduction"/>
    <property type="evidence" value="ECO:0007669"/>
    <property type="project" value="UniProtKB-KW"/>
</dbReference>
<dbReference type="Pfam" id="PF05228">
    <property type="entry name" value="CHASE4"/>
    <property type="match status" value="1"/>
</dbReference>
<dbReference type="EMBL" id="BOMQ01000091">
    <property type="protein sequence ID" value="GIE53903.1"/>
    <property type="molecule type" value="Genomic_DNA"/>
</dbReference>
<dbReference type="PROSITE" id="PS50111">
    <property type="entry name" value="CHEMOTAXIS_TRANSDUC_2"/>
    <property type="match status" value="1"/>
</dbReference>
<evidence type="ECO:0000256" key="3">
    <source>
        <dbReference type="ARBA" id="ARBA00023224"/>
    </source>
</evidence>
<comment type="caution">
    <text evidence="10">The sequence shown here is derived from an EMBL/GenBank/DDBJ whole genome shotgun (WGS) entry which is preliminary data.</text>
</comment>
<dbReference type="RefSeq" id="WP_203776331.1">
    <property type="nucleotide sequence ID" value="NZ_BAAAYJ010000059.1"/>
</dbReference>
<dbReference type="Gene3D" id="6.10.340.10">
    <property type="match status" value="1"/>
</dbReference>
<evidence type="ECO:0000256" key="2">
    <source>
        <dbReference type="ARBA" id="ARBA00022989"/>
    </source>
</evidence>
<organism evidence="10 11">
    <name type="scientific">Actinoplanes nipponensis</name>
    <dbReference type="NCBI Taxonomy" id="135950"/>
    <lineage>
        <taxon>Bacteria</taxon>
        <taxon>Bacillati</taxon>
        <taxon>Actinomycetota</taxon>
        <taxon>Actinomycetes</taxon>
        <taxon>Micromonosporales</taxon>
        <taxon>Micromonosporaceae</taxon>
        <taxon>Actinoplanes</taxon>
    </lineage>
</organism>